<evidence type="ECO:0000313" key="5">
    <source>
        <dbReference type="EMBL" id="RYJ43820.1"/>
    </source>
</evidence>
<keyword evidence="6" id="KW-1185">Reference proteome</keyword>
<dbReference type="GO" id="GO:0043565">
    <property type="term" value="F:sequence-specific DNA binding"/>
    <property type="evidence" value="ECO:0007669"/>
    <property type="project" value="InterPro"/>
</dbReference>
<comment type="caution">
    <text evidence="5">The sequence shown here is derived from an EMBL/GenBank/DDBJ whole genome shotgun (WGS) entry which is preliminary data.</text>
</comment>
<dbReference type="AlphaFoldDB" id="A0A444WDB1"/>
<evidence type="ECO:0000256" key="2">
    <source>
        <dbReference type="ARBA" id="ARBA00023125"/>
    </source>
</evidence>
<evidence type="ECO:0000256" key="1">
    <source>
        <dbReference type="ARBA" id="ARBA00023015"/>
    </source>
</evidence>
<accession>A0A444WDB1</accession>
<dbReference type="InterPro" id="IPR050204">
    <property type="entry name" value="AraC_XylS_family_regulators"/>
</dbReference>
<evidence type="ECO:0000313" key="6">
    <source>
        <dbReference type="Proteomes" id="UP000289775"/>
    </source>
</evidence>
<protein>
    <submittedName>
        <fullName evidence="5">Putative AraC family transcriptional regulatory protein</fullName>
    </submittedName>
</protein>
<dbReference type="SMART" id="SM00342">
    <property type="entry name" value="HTH_ARAC"/>
    <property type="match status" value="1"/>
</dbReference>
<dbReference type="SUPFAM" id="SSF46689">
    <property type="entry name" value="Homeodomain-like"/>
    <property type="match status" value="1"/>
</dbReference>
<feature type="domain" description="HTH araC/xylS-type" evidence="4">
    <location>
        <begin position="187"/>
        <end position="282"/>
    </location>
</feature>
<dbReference type="InterPro" id="IPR018060">
    <property type="entry name" value="HTH_AraC"/>
</dbReference>
<dbReference type="SUPFAM" id="SSF51215">
    <property type="entry name" value="Regulatory protein AraC"/>
    <property type="match status" value="1"/>
</dbReference>
<proteinExistence type="predicted"/>
<dbReference type="InterPro" id="IPR037923">
    <property type="entry name" value="HTH-like"/>
</dbReference>
<keyword evidence="1" id="KW-0805">Transcription regulation</keyword>
<evidence type="ECO:0000256" key="3">
    <source>
        <dbReference type="ARBA" id="ARBA00023163"/>
    </source>
</evidence>
<organism evidence="5 6">
    <name type="scientific">Flavobacterium beibuense</name>
    <dbReference type="NCBI Taxonomy" id="657326"/>
    <lineage>
        <taxon>Bacteria</taxon>
        <taxon>Pseudomonadati</taxon>
        <taxon>Bacteroidota</taxon>
        <taxon>Flavobacteriia</taxon>
        <taxon>Flavobacteriales</taxon>
        <taxon>Flavobacteriaceae</taxon>
        <taxon>Flavobacterium</taxon>
    </lineage>
</organism>
<sequence>MIKSSSTIPAAFYVSLNIMEKTVFPSIKFSCYFTESRQGEHFISDHVLGYVESGSTTFNDGNNSVTMEAGQLYFCRRNQLLKYVKTPPQGGEFRSVSVTFSQEILKNFSLKYGYESERKSSGNSCLVLDNNSVLANYMNSLREYEPVLKYPGSPLLPVKQEEAILLLLKLCPEIKDVLFDFTDPGKIDLEAFMEQNYHFNVGVNRFAYLTGRSLSGFKRDFEKVFSISPGKWLVQRRLQEAYYLLTEKKMTVSDIYPEVGFEDMSHFSYAFKKRYGTAPTKI</sequence>
<dbReference type="GO" id="GO:0003700">
    <property type="term" value="F:DNA-binding transcription factor activity"/>
    <property type="evidence" value="ECO:0007669"/>
    <property type="project" value="InterPro"/>
</dbReference>
<dbReference type="PROSITE" id="PS01124">
    <property type="entry name" value="HTH_ARAC_FAMILY_2"/>
    <property type="match status" value="1"/>
</dbReference>
<dbReference type="Pfam" id="PF22200">
    <property type="entry name" value="ExsA_N"/>
    <property type="match status" value="1"/>
</dbReference>
<evidence type="ECO:0000259" key="4">
    <source>
        <dbReference type="PROSITE" id="PS01124"/>
    </source>
</evidence>
<dbReference type="InterPro" id="IPR009057">
    <property type="entry name" value="Homeodomain-like_sf"/>
</dbReference>
<reference evidence="5 6" key="1">
    <citation type="submission" date="2014-12" db="EMBL/GenBank/DDBJ databases">
        <title>Genome sequence of Flavobacterium beibuense RSKm HC5.</title>
        <authorList>
            <person name="Kim J.F."/>
            <person name="Song J.Y."/>
            <person name="Kwak M.-J."/>
            <person name="Lee S.-W."/>
        </authorList>
    </citation>
    <scope>NUCLEOTIDE SEQUENCE [LARGE SCALE GENOMIC DNA]</scope>
    <source>
        <strain evidence="5 6">RSKm HC5</strain>
    </source>
</reference>
<dbReference type="Pfam" id="PF12833">
    <property type="entry name" value="HTH_18"/>
    <property type="match status" value="1"/>
</dbReference>
<keyword evidence="3" id="KW-0804">Transcription</keyword>
<dbReference type="EMBL" id="JUIW01000004">
    <property type="protein sequence ID" value="RYJ43820.1"/>
    <property type="molecule type" value="Genomic_DNA"/>
</dbReference>
<gene>
    <name evidence="5" type="ORF">NU09_1328</name>
</gene>
<dbReference type="PANTHER" id="PTHR46796">
    <property type="entry name" value="HTH-TYPE TRANSCRIPTIONAL ACTIVATOR RHAS-RELATED"/>
    <property type="match status" value="1"/>
</dbReference>
<keyword evidence="2" id="KW-0238">DNA-binding</keyword>
<dbReference type="Proteomes" id="UP000289775">
    <property type="component" value="Unassembled WGS sequence"/>
</dbReference>
<name>A0A444WDB1_9FLAO</name>
<dbReference type="Gene3D" id="1.10.10.60">
    <property type="entry name" value="Homeodomain-like"/>
    <property type="match status" value="1"/>
</dbReference>
<dbReference type="InterPro" id="IPR054015">
    <property type="entry name" value="ExsA-like_N"/>
</dbReference>